<dbReference type="Proteomes" id="UP000234498">
    <property type="component" value="Unassembled WGS sequence"/>
</dbReference>
<evidence type="ECO:0000313" key="2">
    <source>
        <dbReference type="Proteomes" id="UP000234498"/>
    </source>
</evidence>
<protein>
    <submittedName>
        <fullName evidence="1">Uncharacterized protein</fullName>
    </submittedName>
</protein>
<sequence>MSTYLRNWVEDWELNNTTGSPWRLPADEAAAYVATTEPGTLSTAATVVDWLARGLNWAELVVYKTSVAGWHAATEHSARVTGRSYARSGATLAALGLVPAPTAGALPNLDLLCDATDRDAGESAGVLRPTRSASGLRIFWVSGLDTMCTPNNVPPGLHLRAMLESGSLAAEATALRLLTDSQVSMGEVSVTLTT</sequence>
<evidence type="ECO:0000313" key="1">
    <source>
        <dbReference type="EMBL" id="SMX75855.1"/>
    </source>
</evidence>
<proteinExistence type="predicted"/>
<dbReference type="EMBL" id="FXZA01000004">
    <property type="protein sequence ID" value="SMX75855.1"/>
    <property type="molecule type" value="Genomic_DNA"/>
</dbReference>
<dbReference type="AlphaFoldDB" id="A0A2H1IKW3"/>
<accession>A0A2H1IKW3</accession>
<organism evidence="1 2">
    <name type="scientific">Brevibacterium linens</name>
    <dbReference type="NCBI Taxonomy" id="1703"/>
    <lineage>
        <taxon>Bacteria</taxon>
        <taxon>Bacillati</taxon>
        <taxon>Actinomycetota</taxon>
        <taxon>Actinomycetes</taxon>
        <taxon>Micrococcales</taxon>
        <taxon>Brevibacteriaceae</taxon>
        <taxon>Brevibacterium</taxon>
    </lineage>
</organism>
<dbReference type="RefSeq" id="WP_145998865.1">
    <property type="nucleotide sequence ID" value="NZ_FXZA01000004.1"/>
</dbReference>
<reference evidence="1 2" key="1">
    <citation type="submission" date="2017-03" db="EMBL/GenBank/DDBJ databases">
        <authorList>
            <person name="Afonso C.L."/>
            <person name="Miller P.J."/>
            <person name="Scott M.A."/>
            <person name="Spackman E."/>
            <person name="Goraichik I."/>
            <person name="Dimitrov K.M."/>
            <person name="Suarez D.L."/>
            <person name="Swayne D.E."/>
        </authorList>
    </citation>
    <scope>NUCLEOTIDE SEQUENCE [LARGE SCALE GENOMIC DNA]</scope>
    <source>
        <strain evidence="1 2">Mu101</strain>
    </source>
</reference>
<name>A0A2H1IKW3_BRELN</name>
<gene>
    <name evidence="1" type="ORF">BLIN101_01312</name>
</gene>